<dbReference type="InterPro" id="IPR036388">
    <property type="entry name" value="WH-like_DNA-bd_sf"/>
</dbReference>
<protein>
    <submittedName>
        <fullName evidence="2">ArsR family transcriptional regulator</fullName>
    </submittedName>
</protein>
<feature type="region of interest" description="Disordered" evidence="1">
    <location>
        <begin position="155"/>
        <end position="177"/>
    </location>
</feature>
<sequence length="177" mass="20556">MINNLEIAKALFDPKLRGLIKTVEKDSKTVKEMAVEIEEKPSRLYYPIQKLLKLGLLKVEREVMVNNLKEKYYTSQHLNDEDFQIEGQFAQENREFLLAQVMTYLQTGLDILRSDLEVDPEPEHSNARFGEVKAALSQQEWEELNEEIHELIKAKEQKSSGGSTYSFNVLSYNTEEQ</sequence>
<dbReference type="InterPro" id="IPR036390">
    <property type="entry name" value="WH_DNA-bd_sf"/>
</dbReference>
<evidence type="ECO:0000313" key="2">
    <source>
        <dbReference type="EMBL" id="TGB02014.1"/>
    </source>
</evidence>
<evidence type="ECO:0000256" key="1">
    <source>
        <dbReference type="SAM" id="MobiDB-lite"/>
    </source>
</evidence>
<keyword evidence="3" id="KW-1185">Reference proteome</keyword>
<dbReference type="AlphaFoldDB" id="A0A4Z0GZA1"/>
<gene>
    <name evidence="2" type="ORF">E4663_15395</name>
</gene>
<organism evidence="2 3">
    <name type="scientific">Halobacillus salinus</name>
    <dbReference type="NCBI Taxonomy" id="192814"/>
    <lineage>
        <taxon>Bacteria</taxon>
        <taxon>Bacillati</taxon>
        <taxon>Bacillota</taxon>
        <taxon>Bacilli</taxon>
        <taxon>Bacillales</taxon>
        <taxon>Bacillaceae</taxon>
        <taxon>Halobacillus</taxon>
    </lineage>
</organism>
<name>A0A4Z0GZA1_9BACI</name>
<evidence type="ECO:0000313" key="3">
    <source>
        <dbReference type="Proteomes" id="UP000297982"/>
    </source>
</evidence>
<accession>A0A4Z0GZA1</accession>
<dbReference type="Proteomes" id="UP000297982">
    <property type="component" value="Unassembled WGS sequence"/>
</dbReference>
<dbReference type="RefSeq" id="WP_135328286.1">
    <property type="nucleotide sequence ID" value="NZ_SRJC01000004.1"/>
</dbReference>
<reference evidence="2 3" key="1">
    <citation type="journal article" date="2003" name="Int. J. Syst. Evol. Microbiol.">
        <title>Halobacillus salinus sp. nov., isolated from a salt lake on the coast of the East Sea in Korea.</title>
        <authorList>
            <person name="Yoon J.H."/>
            <person name="Kang K.H."/>
            <person name="Park Y.H."/>
        </authorList>
    </citation>
    <scope>NUCLEOTIDE SEQUENCE [LARGE SCALE GENOMIC DNA]</scope>
    <source>
        <strain evidence="2 3">HSL-3</strain>
    </source>
</reference>
<feature type="compositionally biased region" description="Polar residues" evidence="1">
    <location>
        <begin position="159"/>
        <end position="177"/>
    </location>
</feature>
<comment type="caution">
    <text evidence="2">The sequence shown here is derived from an EMBL/GenBank/DDBJ whole genome shotgun (WGS) entry which is preliminary data.</text>
</comment>
<dbReference type="EMBL" id="SRJC01000004">
    <property type="protein sequence ID" value="TGB02014.1"/>
    <property type="molecule type" value="Genomic_DNA"/>
</dbReference>
<dbReference type="SUPFAM" id="SSF46785">
    <property type="entry name" value="Winged helix' DNA-binding domain"/>
    <property type="match status" value="1"/>
</dbReference>
<proteinExistence type="predicted"/>
<dbReference type="Gene3D" id="1.10.10.10">
    <property type="entry name" value="Winged helix-like DNA-binding domain superfamily/Winged helix DNA-binding domain"/>
    <property type="match status" value="1"/>
</dbReference>